<dbReference type="Pfam" id="PF10593">
    <property type="entry name" value="Z1"/>
    <property type="match status" value="1"/>
</dbReference>
<accession>A0A367V1A9</accession>
<dbReference type="Gene3D" id="3.40.50.300">
    <property type="entry name" value="P-loop containing nucleotide triphosphate hydrolases"/>
    <property type="match status" value="1"/>
</dbReference>
<dbReference type="AlphaFoldDB" id="A0A367V1A9"/>
<reference evidence="2 3" key="1">
    <citation type="submission" date="2014-07" db="EMBL/GenBank/DDBJ databases">
        <title>Draft genome sequence of Thalassospira profundimaris R8-17.</title>
        <authorList>
            <person name="Lai Q."/>
            <person name="Shao Z."/>
        </authorList>
    </citation>
    <scope>NUCLEOTIDE SEQUENCE [LARGE SCALE GENOMIC DNA]</scope>
    <source>
        <strain evidence="2 3">R8-17</strain>
    </source>
</reference>
<sequence>MHDAELAYFRLNIEQKYSDLFASGAGLPEGTIEEIVREGPFNNLDEDATVFIVRELQASFKVTQRRGAVISKGHQPWLSKKKSELEFYYWNRLSKFYRETGALPSNVVATLDSDTDEILDLCGDPLDPSYQAVRGMVMGNVQMGKTTNYSALICKAADAGYRVIILLAGITNSLRTQTQERLDETFIGKVSVANAAAQQSLPIQRFAAERRIPAVGTTRDSDFKAGRDGIYFGLTGHQEPMIFVTKKNKSVLERLEKWIDDQEQTGGFELPLLLIDDEADNASINTAKDPKLTTAINGIIRQILNRFPRSAYVGYTATPFANIFIDPETSEDMEHDDLFPGNFIKALDPPSNYVGSHRVFREDGDLRENMVKTVDDYRVLLPLKHKSGDPVSDLPESLKHAIRVFCLTRAIRVFQGKGHAHCSMMINVSRFNAIQTQILGHAHEYLGELKYAVTVHGSLDPDSIHDETMTKLRESFEREYSETEYNWSEVLSNLNEGIQSIEVRTVNMQGGVLDYTLNKEHGLHVIAIGGLALSRGLTLEGLTVSYLLRNVGASDTLMQMARWFGYRPGYEDICRLYLPKMSFDHYEYVDEATEELRREVKRMKAANSTPADFGLKVRQSPLAIRVTAANKMRTAEKLTVAQDYSARHVEGHALPNDSRKSAENYASVSSFLKQLGDPKEATKGYLLWDKVNGREVLNLLDRFNFGAHADLSKIADTSLFQDYIQDRIAGEMSVWDVAIPMRQTDGKPEVFAGHSLSLRKREKGLVKNGSYKVYGGRSRVADQTDARIGLDEDQNRIAEQRKNNGEYKAERAACSVRQRPLMLIHIFEPSLRNDIDHKEQSDDILRVGDVAVTLSFCLPQTKQPAREHTYQVNAVYLAQLRDQYELEEDDDAEAMLGEQDA</sequence>
<comment type="caution">
    <text evidence="2">The sequence shown here is derived from an EMBL/GenBank/DDBJ whole genome shotgun (WGS) entry which is preliminary data.</text>
</comment>
<dbReference type="EMBL" id="JPWB01000017">
    <property type="protein sequence ID" value="RCK18809.1"/>
    <property type="molecule type" value="Genomic_DNA"/>
</dbReference>
<evidence type="ECO:0000313" key="3">
    <source>
        <dbReference type="Proteomes" id="UP000253061"/>
    </source>
</evidence>
<evidence type="ECO:0000313" key="2">
    <source>
        <dbReference type="EMBL" id="RCK18809.1"/>
    </source>
</evidence>
<name>A0A367V1A9_9PROT</name>
<protein>
    <recommendedName>
        <fullName evidence="1">Putative endonuclease Z1 domain-containing protein</fullName>
    </recommendedName>
</protein>
<dbReference type="RefSeq" id="WP_062954319.1">
    <property type="nucleotide sequence ID" value="NZ_JPWB01000017.1"/>
</dbReference>
<organism evidence="2 3">
    <name type="scientific">Thalassospira profundimaris</name>
    <dbReference type="NCBI Taxonomy" id="502049"/>
    <lineage>
        <taxon>Bacteria</taxon>
        <taxon>Pseudomonadati</taxon>
        <taxon>Pseudomonadota</taxon>
        <taxon>Alphaproteobacteria</taxon>
        <taxon>Rhodospirillales</taxon>
        <taxon>Thalassospiraceae</taxon>
        <taxon>Thalassospira</taxon>
    </lineage>
</organism>
<proteinExistence type="predicted"/>
<dbReference type="SUPFAM" id="SSF52540">
    <property type="entry name" value="P-loop containing nucleoside triphosphate hydrolases"/>
    <property type="match status" value="1"/>
</dbReference>
<evidence type="ECO:0000259" key="1">
    <source>
        <dbReference type="Pfam" id="PF10593"/>
    </source>
</evidence>
<feature type="domain" description="Putative endonuclease Z1" evidence="1">
    <location>
        <begin position="397"/>
        <end position="621"/>
    </location>
</feature>
<dbReference type="InterPro" id="IPR018310">
    <property type="entry name" value="Put_endonuclease_Z1-dom"/>
</dbReference>
<dbReference type="Proteomes" id="UP000253061">
    <property type="component" value="Unassembled WGS sequence"/>
</dbReference>
<gene>
    <name evidence="2" type="ORF">TH6_20635</name>
</gene>
<dbReference type="InterPro" id="IPR027417">
    <property type="entry name" value="P-loop_NTPase"/>
</dbReference>